<sequence>MATISQLKQSCINFRLDDAKKAILQPIADNPYNRRLINRLRTQYWYVGLQQKAQLATAYQLEKHFEPQDKTKDGIPLPAKNKWSKYQAGKHKPGAALVALVDAKAPGSARDINHPLWEVLRLGDRVLPKIDNWLEKLEPQVQAIVYRSAKDGGISAAKRRQPYSSSVSRRLLKLASLDTLTALVLYWRESKQQGNHVHNRWQAQDIYRMLLMMGRNFLSRRIGEELYVVFVAQIFCQTDWGDRQFLVNSVHYLWAIELLNTALYQVPALKPFASWANRRRAMYLLLQGQYGFDVPLGLGVVLAPNWRYGPPTEQQWKTWQSDFMEWQWGWIHLCQETKSSYGEDWLWKELEKEVQSTRQLANGKCESAAI</sequence>
<dbReference type="Proteomes" id="UP000077734">
    <property type="component" value="Unassembled WGS sequence"/>
</dbReference>
<name>A0AA91DA13_9GAMM</name>
<evidence type="ECO:0000313" key="1">
    <source>
        <dbReference type="EMBL" id="OAI23061.1"/>
    </source>
</evidence>
<dbReference type="EMBL" id="LUUL01000109">
    <property type="protein sequence ID" value="OAI23061.1"/>
    <property type="molecule type" value="Genomic_DNA"/>
</dbReference>
<dbReference type="RefSeq" id="WP_064029160.1">
    <property type="nucleotide sequence ID" value="NZ_LUUL01000109.1"/>
</dbReference>
<gene>
    <name evidence="1" type="ORF">A1356_18165</name>
</gene>
<protein>
    <submittedName>
        <fullName evidence="1">Uncharacterized protein</fullName>
    </submittedName>
</protein>
<comment type="caution">
    <text evidence="1">The sequence shown here is derived from an EMBL/GenBank/DDBJ whole genome shotgun (WGS) entry which is preliminary data.</text>
</comment>
<accession>A0AA91DA13</accession>
<evidence type="ECO:0000313" key="2">
    <source>
        <dbReference type="Proteomes" id="UP000077734"/>
    </source>
</evidence>
<reference evidence="1 2" key="1">
    <citation type="submission" date="2016-03" db="EMBL/GenBank/DDBJ databases">
        <authorList>
            <person name="Heylen K."/>
            <person name="De Vos P."/>
            <person name="Vekeman B."/>
        </authorList>
    </citation>
    <scope>NUCLEOTIDE SEQUENCE [LARGE SCALE GENOMIC DNA]</scope>
    <source>
        <strain evidence="1 2">R-49807</strain>
    </source>
</reference>
<proteinExistence type="predicted"/>
<dbReference type="AlphaFoldDB" id="A0AA91DA13"/>
<organism evidence="1 2">
    <name type="scientific">Methylomonas koyamae</name>
    <dbReference type="NCBI Taxonomy" id="702114"/>
    <lineage>
        <taxon>Bacteria</taxon>
        <taxon>Pseudomonadati</taxon>
        <taxon>Pseudomonadota</taxon>
        <taxon>Gammaproteobacteria</taxon>
        <taxon>Methylococcales</taxon>
        <taxon>Methylococcaceae</taxon>
        <taxon>Methylomonas</taxon>
    </lineage>
</organism>
<keyword evidence="2" id="KW-1185">Reference proteome</keyword>